<name>A0AA34WI24_CHLPE</name>
<evidence type="ECO:0000313" key="1">
    <source>
        <dbReference type="EMBL" id="AEB41520.1"/>
    </source>
</evidence>
<reference evidence="1 2" key="1">
    <citation type="journal article" date="2011" name="J. Bacteriol.">
        <title>Genome sequence of the obligate intracellular animal pathogen Chlamydia pecorum E58.</title>
        <authorList>
            <person name="Mojica S."/>
            <person name="Huot Creasy H."/>
            <person name="Daugherty S."/>
            <person name="Read T.D."/>
            <person name="Kim T."/>
            <person name="Kaltenboeck B."/>
            <person name="Bavoil P."/>
            <person name="Myers G.S."/>
        </authorList>
    </citation>
    <scope>NUCLEOTIDE SEQUENCE [LARGE SCALE GENOMIC DNA]</scope>
    <source>
        <strain evidence="1 2">E58</strain>
    </source>
</reference>
<dbReference type="Proteomes" id="UP000008305">
    <property type="component" value="Chromosome"/>
</dbReference>
<dbReference type="AlphaFoldDB" id="A0AA34WI24"/>
<protein>
    <submittedName>
        <fullName evidence="1">Uncharacterized protein</fullName>
    </submittedName>
</protein>
<proteinExistence type="predicted"/>
<dbReference type="EMBL" id="CP002608">
    <property type="protein sequence ID" value="AEB41520.1"/>
    <property type="molecule type" value="Genomic_DNA"/>
</dbReference>
<sequence>MKKLMRRKLLNFAETKKLFSLASDRVCMSIKSP</sequence>
<accession>A0AA34WI24</accession>
<organism evidence="1 2">
    <name type="scientific">Chlamydia pecorum (strain ATCC VR-628 / DSM 29919 / E58)</name>
    <name type="common">Chlamydophila pecorum</name>
    <dbReference type="NCBI Taxonomy" id="331635"/>
    <lineage>
        <taxon>Bacteria</taxon>
        <taxon>Pseudomonadati</taxon>
        <taxon>Chlamydiota</taxon>
        <taxon>Chlamydiia</taxon>
        <taxon>Chlamydiales</taxon>
        <taxon>Chlamydiaceae</taxon>
        <taxon>Chlamydia/Chlamydophila group</taxon>
        <taxon>Chlamydia</taxon>
    </lineage>
</organism>
<evidence type="ECO:0000313" key="2">
    <source>
        <dbReference type="Proteomes" id="UP000008305"/>
    </source>
</evidence>
<gene>
    <name evidence="1" type="ordered locus">G5S_0544</name>
</gene>
<keyword evidence="2" id="KW-1185">Reference proteome</keyword>
<dbReference type="KEGG" id="cpm:G5S_0544"/>